<sequence>MRVLCRDVCLAFLRLGLLVCEHALRKATLLTLTSGFLLTLLGSPGDRVNVNRLVVPFANVVANRGDPGDGNAAAQVHLVVGVFKSVDNAVAVSNQGLNDGVLPCGAVGAVVAGLSEHVLGFQTCAGDELVQFLHVGAIAAGNYYDLCAGVCRDFANTVGNFNIDRGVADGLEESAVACEETGQVLVHLISVAGKGTVNVDCNQIHIGLTFDPYGKNAPGEGAAEEFPCGVAGNRCVKDAPVKGRSLSRIPYFRKVMPYQASY</sequence>
<evidence type="ECO:0000313" key="2">
    <source>
        <dbReference type="Proteomes" id="UP000001883"/>
    </source>
</evidence>
<reference evidence="1 2" key="3">
    <citation type="journal article" date="2010" name="Sequencing">
        <title>Complete Genome Sequence of Rothia mucilaginosa DY-18: A Clinical Isolate with Dense Meshwork-Like Structures from a Persistent Apical Periodontitis Lesion.</title>
        <authorList>
            <person name="Yamane K."/>
            <person name="Nambu T."/>
            <person name="Yamanaka T."/>
            <person name="Mashimo C."/>
            <person name="Sugimori C."/>
            <person name="Leung K.-P."/>
            <person name="Fukushima H."/>
        </authorList>
    </citation>
    <scope>NUCLEOTIDE SEQUENCE [LARGE SCALE GENOMIC DNA]</scope>
    <source>
        <strain evidence="1 2">DY-18</strain>
    </source>
</reference>
<evidence type="ECO:0000313" key="1">
    <source>
        <dbReference type="EMBL" id="BAI64686.1"/>
    </source>
</evidence>
<protein>
    <submittedName>
        <fullName evidence="1">Cysteine sulfinate desulfinase/cysteine desulfurase</fullName>
    </submittedName>
</protein>
<dbReference type="EMBL" id="AP011540">
    <property type="protein sequence ID" value="BAI64686.1"/>
    <property type="molecule type" value="Genomic_DNA"/>
</dbReference>
<keyword evidence="2" id="KW-1185">Reference proteome</keyword>
<accession>D2NSR0</accession>
<name>D2NSR0_ROTMD</name>
<organism evidence="1 2">
    <name type="scientific">Rothia mucilaginosa (strain DY-18)</name>
    <name type="common">Stomatococcus mucilaginosus</name>
    <dbReference type="NCBI Taxonomy" id="680646"/>
    <lineage>
        <taxon>Bacteria</taxon>
        <taxon>Bacillati</taxon>
        <taxon>Actinomycetota</taxon>
        <taxon>Actinomycetes</taxon>
        <taxon>Micrococcales</taxon>
        <taxon>Micrococcaceae</taxon>
        <taxon>Rothia</taxon>
    </lineage>
</organism>
<proteinExistence type="predicted"/>
<dbReference type="KEGG" id="rmu:RMDY18_08540"/>
<dbReference type="AlphaFoldDB" id="D2NSR0"/>
<reference evidence="2" key="1">
    <citation type="submission" date="2009-07" db="EMBL/GenBank/DDBJ databases">
        <title>Complete genome sequence of Rothia mucilaginosa DJ.</title>
        <authorList>
            <person name="Yamane K."/>
            <person name="Nambu T."/>
            <person name="Mashimo C."/>
            <person name="Sugimori C."/>
            <person name="Yamanaka T."/>
            <person name="Leung K."/>
            <person name="Fukushima H."/>
        </authorList>
    </citation>
    <scope>NUCLEOTIDE SEQUENCE [LARGE SCALE GENOMIC DNA]</scope>
    <source>
        <strain evidence="2">DY-18</strain>
    </source>
</reference>
<dbReference type="HOGENOM" id="CLU_1061222_0_0_11"/>
<dbReference type="Proteomes" id="UP000001883">
    <property type="component" value="Chromosome"/>
</dbReference>
<reference evidence="1 2" key="2">
    <citation type="journal article" date="2010" name="J Osaka Dent Univ">
        <title>Isolation and identification of Rothia mucilaginosa from persistent apical periodontitis lesions.</title>
        <authorList>
            <person name="Yamane K."/>
            <person name="Yoshida M."/>
            <person name="Fujihira T."/>
            <person name="Baba T."/>
            <person name="Tsuji N."/>
            <person name="Hayashi H."/>
            <person name="Sugimori C."/>
            <person name="Yamanaka T."/>
            <person name="Mashimo C."/>
            <person name="Nambu T."/>
            <person name="Kawai H."/>
            <person name="Fukushima H."/>
        </authorList>
    </citation>
    <scope>NUCLEOTIDE SEQUENCE [LARGE SCALE GENOMIC DNA]</scope>
    <source>
        <strain evidence="1 2">DY-18</strain>
    </source>
</reference>
<gene>
    <name evidence="1" type="ordered locus">RMDY18_08540</name>
</gene>